<dbReference type="PANTHER" id="PTHR24186">
    <property type="entry name" value="PROTEIN PHOSPHATASE 1 REGULATORY SUBUNIT"/>
    <property type="match status" value="1"/>
</dbReference>
<keyword evidence="5 7" id="KW-0040">ANK repeat</keyword>
<feature type="region of interest" description="Disordered" evidence="8">
    <location>
        <begin position="429"/>
        <end position="449"/>
    </location>
</feature>
<evidence type="ECO:0000256" key="3">
    <source>
        <dbReference type="ARBA" id="ARBA00022737"/>
    </source>
</evidence>
<gene>
    <name evidence="12" type="primary">LOC115729136</name>
</gene>
<reference evidence="11" key="1">
    <citation type="submission" date="2025-05" db="UniProtKB">
        <authorList>
            <consortium name="RefSeq"/>
        </authorList>
    </citation>
    <scope>NUCLEOTIDE SEQUENCE [LARGE SCALE GENOMIC DNA]</scope>
</reference>
<dbReference type="InterPro" id="IPR026961">
    <property type="entry name" value="PGG_dom"/>
</dbReference>
<dbReference type="Proteomes" id="UP000827889">
    <property type="component" value="Chromosome 1"/>
</dbReference>
<feature type="repeat" description="ANK" evidence="7">
    <location>
        <begin position="324"/>
        <end position="347"/>
    </location>
</feature>
<feature type="transmembrane region" description="Helical" evidence="9">
    <location>
        <begin position="570"/>
        <end position="596"/>
    </location>
</feature>
<feature type="repeat" description="ANK" evidence="7">
    <location>
        <begin position="186"/>
        <end position="207"/>
    </location>
</feature>
<evidence type="ECO:0000256" key="1">
    <source>
        <dbReference type="ARBA" id="ARBA00004141"/>
    </source>
</evidence>
<dbReference type="Gene3D" id="1.25.40.20">
    <property type="entry name" value="Ankyrin repeat-containing domain"/>
    <property type="match status" value="1"/>
</dbReference>
<keyword evidence="2 9" id="KW-0812">Transmembrane</keyword>
<protein>
    <submittedName>
        <fullName evidence="12">Protein ACCELERATED CELL DEATH 6-like</fullName>
    </submittedName>
</protein>
<feature type="domain" description="PGG" evidence="10">
    <location>
        <begin position="454"/>
        <end position="562"/>
    </location>
</feature>
<feature type="region of interest" description="Disordered" evidence="8">
    <location>
        <begin position="626"/>
        <end position="691"/>
    </location>
</feature>
<evidence type="ECO:0000259" key="10">
    <source>
        <dbReference type="Pfam" id="PF13962"/>
    </source>
</evidence>
<evidence type="ECO:0000313" key="11">
    <source>
        <dbReference type="Proteomes" id="UP000827889"/>
    </source>
</evidence>
<reference evidence="12" key="2">
    <citation type="submission" date="2025-08" db="UniProtKB">
        <authorList>
            <consortium name="RefSeq"/>
        </authorList>
    </citation>
    <scope>IDENTIFICATION</scope>
    <source>
        <tissue evidence="12">Leaf</tissue>
    </source>
</reference>
<dbReference type="PROSITE" id="PS50088">
    <property type="entry name" value="ANK_REPEAT"/>
    <property type="match status" value="6"/>
</dbReference>
<accession>A0ABM3HAS3</accession>
<dbReference type="Pfam" id="PF12796">
    <property type="entry name" value="Ank_2"/>
    <property type="match status" value="2"/>
</dbReference>
<dbReference type="InterPro" id="IPR036770">
    <property type="entry name" value="Ankyrin_rpt-contain_sf"/>
</dbReference>
<dbReference type="SMART" id="SM00248">
    <property type="entry name" value="ANK"/>
    <property type="match status" value="9"/>
</dbReference>
<evidence type="ECO:0000256" key="8">
    <source>
        <dbReference type="SAM" id="MobiDB-lite"/>
    </source>
</evidence>
<keyword evidence="4 9" id="KW-1133">Transmembrane helix</keyword>
<dbReference type="SUPFAM" id="SSF48403">
    <property type="entry name" value="Ankyrin repeat"/>
    <property type="match status" value="1"/>
</dbReference>
<evidence type="ECO:0000256" key="7">
    <source>
        <dbReference type="PROSITE-ProRule" id="PRU00023"/>
    </source>
</evidence>
<evidence type="ECO:0000256" key="5">
    <source>
        <dbReference type="ARBA" id="ARBA00023043"/>
    </source>
</evidence>
<feature type="repeat" description="ANK" evidence="7">
    <location>
        <begin position="289"/>
        <end position="312"/>
    </location>
</feature>
<dbReference type="Pfam" id="PF13962">
    <property type="entry name" value="PGG"/>
    <property type="match status" value="1"/>
</dbReference>
<evidence type="ECO:0000256" key="6">
    <source>
        <dbReference type="ARBA" id="ARBA00023136"/>
    </source>
</evidence>
<organism evidence="11 12">
    <name type="scientific">Rhodamnia argentea</name>
    <dbReference type="NCBI Taxonomy" id="178133"/>
    <lineage>
        <taxon>Eukaryota</taxon>
        <taxon>Viridiplantae</taxon>
        <taxon>Streptophyta</taxon>
        <taxon>Embryophyta</taxon>
        <taxon>Tracheophyta</taxon>
        <taxon>Spermatophyta</taxon>
        <taxon>Magnoliopsida</taxon>
        <taxon>eudicotyledons</taxon>
        <taxon>Gunneridae</taxon>
        <taxon>Pentapetalae</taxon>
        <taxon>rosids</taxon>
        <taxon>malvids</taxon>
        <taxon>Myrtales</taxon>
        <taxon>Myrtaceae</taxon>
        <taxon>Myrtoideae</taxon>
        <taxon>Myrteae</taxon>
        <taxon>Australasian group</taxon>
        <taxon>Rhodamnia</taxon>
    </lineage>
</organism>
<keyword evidence="3" id="KW-0677">Repeat</keyword>
<feature type="transmembrane region" description="Helical" evidence="9">
    <location>
        <begin position="545"/>
        <end position="564"/>
    </location>
</feature>
<feature type="transmembrane region" description="Helical" evidence="9">
    <location>
        <begin position="463"/>
        <end position="484"/>
    </location>
</feature>
<dbReference type="PROSITE" id="PS50297">
    <property type="entry name" value="ANK_REP_REGION"/>
    <property type="match status" value="5"/>
</dbReference>
<feature type="compositionally biased region" description="Polar residues" evidence="8">
    <location>
        <begin position="674"/>
        <end position="691"/>
    </location>
</feature>
<feature type="repeat" description="ANK" evidence="7">
    <location>
        <begin position="119"/>
        <end position="151"/>
    </location>
</feature>
<proteinExistence type="predicted"/>
<comment type="subcellular location">
    <subcellularLocation>
        <location evidence="1">Membrane</location>
        <topology evidence="1">Multi-pass membrane protein</topology>
    </subcellularLocation>
</comment>
<name>A0ABM3HAS3_9MYRT</name>
<feature type="repeat" description="ANK" evidence="7">
    <location>
        <begin position="152"/>
        <end position="175"/>
    </location>
</feature>
<dbReference type="PANTHER" id="PTHR24186:SF46">
    <property type="entry name" value="PROTEIN ACCELERATED CELL DEATH 6-LIKE"/>
    <property type="match status" value="1"/>
</dbReference>
<keyword evidence="11" id="KW-1185">Reference proteome</keyword>
<evidence type="ECO:0000256" key="4">
    <source>
        <dbReference type="ARBA" id="ARBA00022989"/>
    </source>
</evidence>
<feature type="compositionally biased region" description="Basic and acidic residues" evidence="8">
    <location>
        <begin position="658"/>
        <end position="672"/>
    </location>
</feature>
<evidence type="ECO:0000313" key="12">
    <source>
        <dbReference type="RefSeq" id="XP_048133697.1"/>
    </source>
</evidence>
<dbReference type="Pfam" id="PF00023">
    <property type="entry name" value="Ank"/>
    <property type="match status" value="1"/>
</dbReference>
<evidence type="ECO:0000256" key="9">
    <source>
        <dbReference type="SAM" id="Phobius"/>
    </source>
</evidence>
<dbReference type="RefSeq" id="XP_048133697.1">
    <property type="nucleotide sequence ID" value="XM_048277740.1"/>
</dbReference>
<evidence type="ECO:0000256" key="2">
    <source>
        <dbReference type="ARBA" id="ARBA00022692"/>
    </source>
</evidence>
<keyword evidence="6 9" id="KW-0472">Membrane</keyword>
<feature type="transmembrane region" description="Helical" evidence="9">
    <location>
        <begin position="504"/>
        <end position="525"/>
    </location>
</feature>
<dbReference type="InterPro" id="IPR002110">
    <property type="entry name" value="Ankyrin_rpt"/>
</dbReference>
<dbReference type="GeneID" id="115729136"/>
<sequence length="691" mass="77296">MDSDRVSITVKDEEIWEQRMTRLRALEPVNEPQQPAEFDSRVYLQLCTTAKEGHVDKFIEALEMYSAEERVSLSGLVRMVGPSGNSLFHVTAGVENADILRLLLEFFGRAYFVFLKNYQGENLLHVAARAGRIRTVELLLNHGMPESYFNNLGNTALHEAVKNGNFDLTNLLLSRCSGLLYEKNKEGKCPLYLAVETGDLEIFKLLLGAVDRNEDLSSRIKGMSPVHGAVSHRRIDMLKEMSNRTKELFCLRDAGDGTPLHLAAHLDYVEGVKFLVHEFPRSAFKRDKEGYFPIHVACKMGRLEIVKELLRHWPNTEELLDFNEGQNILHVAAKYGRASVVKYILSNPELEKLINAKDEEGNTPLHVATLHWQSEVLLSLTRDKRVDLKLVNNRNSTAHDIVEEQLKEIDAPLRKSLTRTILASAGAPQSKDKAIRWPKGLDPGRDMKPPDLDRLKNEANTRMVVATLIATMTFAAGFSVPGGYNDSEPDAGIAILLNKPMYDVFVICNTIAMYSSIIVVVILLWTQIMDSWAVLHALRKTRLPLLIALATMSVAFTAGVYVTVSKRTWIAVVALTIGIVALFVILSLYIALYIPLGYNCRLVRMFTDYIIVAGIIISTGVTEGRATRPAHEETSEDAQTPHELVVMAAPPPPPPTNIDERQYEELSHHFAERGSQQGIAKPENVSNKAKD</sequence>
<feature type="repeat" description="ANK" evidence="7">
    <location>
        <begin position="360"/>
        <end position="393"/>
    </location>
</feature>